<dbReference type="AlphaFoldDB" id="A0A7C9BKX9"/>
<comment type="caution">
    <text evidence="1">The sequence shown here is derived from an EMBL/GenBank/DDBJ whole genome shotgun (WGS) entry which is preliminary data.</text>
</comment>
<dbReference type="Pfam" id="PF09957">
    <property type="entry name" value="VapB_antitoxin"/>
    <property type="match status" value="1"/>
</dbReference>
<reference evidence="1 2" key="1">
    <citation type="submission" date="2019-10" db="EMBL/GenBank/DDBJ databases">
        <title>Draft Genome Sequence of Cytophagaceae sp. SJW1-29.</title>
        <authorList>
            <person name="Choi A."/>
        </authorList>
    </citation>
    <scope>NUCLEOTIDE SEQUENCE [LARGE SCALE GENOMIC DNA]</scope>
    <source>
        <strain evidence="1 2">SJW1-29</strain>
    </source>
</reference>
<name>A0A7C9BKX9_9BACT</name>
<dbReference type="EMBL" id="WHLY01000002">
    <property type="protein sequence ID" value="MPR36097.1"/>
    <property type="molecule type" value="Genomic_DNA"/>
</dbReference>
<dbReference type="Proteomes" id="UP000479293">
    <property type="component" value="Unassembled WGS sequence"/>
</dbReference>
<evidence type="ECO:0000313" key="1">
    <source>
        <dbReference type="EMBL" id="MPR36097.1"/>
    </source>
</evidence>
<keyword evidence="2" id="KW-1185">Reference proteome</keyword>
<organism evidence="1 2">
    <name type="scientific">Salmonirosea aquatica</name>
    <dbReference type="NCBI Taxonomy" id="2654236"/>
    <lineage>
        <taxon>Bacteria</taxon>
        <taxon>Pseudomonadati</taxon>
        <taxon>Bacteroidota</taxon>
        <taxon>Cytophagia</taxon>
        <taxon>Cytophagales</taxon>
        <taxon>Spirosomataceae</taxon>
        <taxon>Salmonirosea</taxon>
    </lineage>
</organism>
<sequence>MNYKRQLMKTNVEINEKLLQDAMMLSGAKTAEEVINKALDHLIYKLALKKLEAARGPELWQGDLEQMRGNTNNQGE</sequence>
<proteinExistence type="predicted"/>
<protein>
    <recommendedName>
        <fullName evidence="3">Type II toxin-antitoxin system VapB family antitoxin</fullName>
    </recommendedName>
</protein>
<evidence type="ECO:0000313" key="2">
    <source>
        <dbReference type="Proteomes" id="UP000479293"/>
    </source>
</evidence>
<dbReference type="InterPro" id="IPR019239">
    <property type="entry name" value="VapB_antitoxin"/>
</dbReference>
<evidence type="ECO:0008006" key="3">
    <source>
        <dbReference type="Google" id="ProtNLM"/>
    </source>
</evidence>
<gene>
    <name evidence="1" type="ORF">GBK04_22805</name>
</gene>
<accession>A0A7C9BKX9</accession>